<evidence type="ECO:0000256" key="1">
    <source>
        <dbReference type="ARBA" id="ARBA00004533"/>
    </source>
</evidence>
<feature type="domain" description="ABC transporter" evidence="5">
    <location>
        <begin position="9"/>
        <end position="241"/>
    </location>
</feature>
<dbReference type="Pfam" id="PF12399">
    <property type="entry name" value="BCA_ABC_TP_C"/>
    <property type="match status" value="1"/>
</dbReference>
<dbReference type="PROSITE" id="PS50893">
    <property type="entry name" value="ABC_TRANSPORTER_2"/>
    <property type="match status" value="1"/>
</dbReference>
<dbReference type="InterPro" id="IPR051120">
    <property type="entry name" value="ABC_AA/LPS_Transport"/>
</dbReference>
<proteinExistence type="predicted"/>
<dbReference type="Pfam" id="PF00005">
    <property type="entry name" value="ABC_tran"/>
    <property type="match status" value="1"/>
</dbReference>
<dbReference type="InterPro" id="IPR003593">
    <property type="entry name" value="AAA+_ATPase"/>
</dbReference>
<dbReference type="SUPFAM" id="SSF52540">
    <property type="entry name" value="P-loop containing nucleoside triphosphate hydrolases"/>
    <property type="match status" value="1"/>
</dbReference>
<comment type="caution">
    <text evidence="6">The sequence shown here is derived from an EMBL/GenBank/DDBJ whole genome shotgun (WGS) entry which is preliminary data.</text>
</comment>
<sequence>MNGNSTGTLKADRISKAFGGLKVFNDVSFTLPAGGLLGVIGPNGAGKTTMINIISGRLKPSSGRVLLGDTQIDGKPVYENASRGLVRSFQQTATFTGYTVEDNLLSALRFSGKGRAVLEQLSPLLDQFGLAENWTRSAEILPYGLQKMLGLTMALATQPKILLLDEPAAGLEKSERVNIDTYVRFAQESFGCGVLLVEHDMELIKRLCPSIIVLDGGRLIAEGKPETVLANPDVINAYLGGSDEEDDDAQHS</sequence>
<dbReference type="RefSeq" id="WP_183651012.1">
    <property type="nucleotide sequence ID" value="NZ_JACIJG010000006.1"/>
</dbReference>
<evidence type="ECO:0000256" key="3">
    <source>
        <dbReference type="ARBA" id="ARBA00022741"/>
    </source>
</evidence>
<dbReference type="AlphaFoldDB" id="A0A7W9EL48"/>
<comment type="subcellular location">
    <subcellularLocation>
        <location evidence="1">Cell inner membrane</location>
    </subcellularLocation>
</comment>
<reference evidence="6 7" key="1">
    <citation type="submission" date="2020-08" db="EMBL/GenBank/DDBJ databases">
        <title>Genomic Encyclopedia of Type Strains, Phase IV (KMG-IV): sequencing the most valuable type-strain genomes for metagenomic binning, comparative biology and taxonomic classification.</title>
        <authorList>
            <person name="Goeker M."/>
        </authorList>
    </citation>
    <scope>NUCLEOTIDE SEQUENCE [LARGE SCALE GENOMIC DNA]</scope>
    <source>
        <strain evidence="6 7">DSM 26944</strain>
    </source>
</reference>
<keyword evidence="4" id="KW-0067">ATP-binding</keyword>
<protein>
    <submittedName>
        <fullName evidence="6">ABC-type branched-subunit amino acid transport system ATPase component</fullName>
    </submittedName>
</protein>
<dbReference type="SMART" id="SM00382">
    <property type="entry name" value="AAA"/>
    <property type="match status" value="1"/>
</dbReference>
<keyword evidence="7" id="KW-1185">Reference proteome</keyword>
<keyword evidence="2" id="KW-0813">Transport</keyword>
<dbReference type="InterPro" id="IPR032823">
    <property type="entry name" value="BCA_ABC_TP_C"/>
</dbReference>
<keyword evidence="3" id="KW-0547">Nucleotide-binding</keyword>
<dbReference type="GO" id="GO:0005886">
    <property type="term" value="C:plasma membrane"/>
    <property type="evidence" value="ECO:0007669"/>
    <property type="project" value="UniProtKB-SubCell"/>
</dbReference>
<dbReference type="Proteomes" id="UP000555546">
    <property type="component" value="Unassembled WGS sequence"/>
</dbReference>
<accession>A0A7W9EL48</accession>
<evidence type="ECO:0000313" key="7">
    <source>
        <dbReference type="Proteomes" id="UP000555546"/>
    </source>
</evidence>
<dbReference type="EMBL" id="JACIJG010000006">
    <property type="protein sequence ID" value="MBB5701969.1"/>
    <property type="molecule type" value="Genomic_DNA"/>
</dbReference>
<dbReference type="InterPro" id="IPR027417">
    <property type="entry name" value="P-loop_NTPase"/>
</dbReference>
<evidence type="ECO:0000256" key="2">
    <source>
        <dbReference type="ARBA" id="ARBA00022448"/>
    </source>
</evidence>
<evidence type="ECO:0000256" key="4">
    <source>
        <dbReference type="ARBA" id="ARBA00022840"/>
    </source>
</evidence>
<dbReference type="PANTHER" id="PTHR45772:SF1">
    <property type="entry name" value="ABC TRANSPORTER ATP-BINDING PROTEIN"/>
    <property type="match status" value="1"/>
</dbReference>
<gene>
    <name evidence="6" type="ORF">FHS76_001844</name>
</gene>
<organism evidence="6 7">
    <name type="scientific">Brucella daejeonensis</name>
    <dbReference type="NCBI Taxonomy" id="659015"/>
    <lineage>
        <taxon>Bacteria</taxon>
        <taxon>Pseudomonadati</taxon>
        <taxon>Pseudomonadota</taxon>
        <taxon>Alphaproteobacteria</taxon>
        <taxon>Hyphomicrobiales</taxon>
        <taxon>Brucellaceae</taxon>
        <taxon>Brucella/Ochrobactrum group</taxon>
        <taxon>Brucella</taxon>
    </lineage>
</organism>
<dbReference type="CDD" id="cd03219">
    <property type="entry name" value="ABC_Mj1267_LivG_branched"/>
    <property type="match status" value="1"/>
</dbReference>
<dbReference type="PANTHER" id="PTHR45772">
    <property type="entry name" value="CONSERVED COMPONENT OF ABC TRANSPORTER FOR NATURAL AMINO ACIDS-RELATED"/>
    <property type="match status" value="1"/>
</dbReference>
<name>A0A7W9EL48_9HYPH</name>
<evidence type="ECO:0000259" key="5">
    <source>
        <dbReference type="PROSITE" id="PS50893"/>
    </source>
</evidence>
<dbReference type="GO" id="GO:0016887">
    <property type="term" value="F:ATP hydrolysis activity"/>
    <property type="evidence" value="ECO:0007669"/>
    <property type="project" value="InterPro"/>
</dbReference>
<dbReference type="Gene3D" id="3.40.50.300">
    <property type="entry name" value="P-loop containing nucleotide triphosphate hydrolases"/>
    <property type="match status" value="1"/>
</dbReference>
<dbReference type="GO" id="GO:0005524">
    <property type="term" value="F:ATP binding"/>
    <property type="evidence" value="ECO:0007669"/>
    <property type="project" value="UniProtKB-KW"/>
</dbReference>
<dbReference type="InterPro" id="IPR003439">
    <property type="entry name" value="ABC_transporter-like_ATP-bd"/>
</dbReference>
<evidence type="ECO:0000313" key="6">
    <source>
        <dbReference type="EMBL" id="MBB5701969.1"/>
    </source>
</evidence>